<dbReference type="InterPro" id="IPR016181">
    <property type="entry name" value="Acyl_CoA_acyltransferase"/>
</dbReference>
<reference evidence="2 3" key="1">
    <citation type="submission" date="2020-08" db="EMBL/GenBank/DDBJ databases">
        <title>Genome public.</title>
        <authorList>
            <person name="Liu C."/>
            <person name="Sun Q."/>
        </authorList>
    </citation>
    <scope>NUCLEOTIDE SEQUENCE [LARGE SCALE GENOMIC DNA]</scope>
    <source>
        <strain evidence="2 3">3_YM_SP_D4_24.mj</strain>
    </source>
</reference>
<name>A0ABR7PA69_9FIRM</name>
<dbReference type="InterPro" id="IPR052523">
    <property type="entry name" value="Trichothecene_AcTrans"/>
</dbReference>
<dbReference type="Proteomes" id="UP000661649">
    <property type="component" value="Unassembled WGS sequence"/>
</dbReference>
<protein>
    <submittedName>
        <fullName evidence="2">GNAT family N-acetyltransferase</fullName>
    </submittedName>
</protein>
<proteinExistence type="predicted"/>
<comment type="caution">
    <text evidence="2">The sequence shown here is derived from an EMBL/GenBank/DDBJ whole genome shotgun (WGS) entry which is preliminary data.</text>
</comment>
<keyword evidence="3" id="KW-1185">Reference proteome</keyword>
<dbReference type="InterPro" id="IPR000182">
    <property type="entry name" value="GNAT_dom"/>
</dbReference>
<dbReference type="Pfam" id="PF00583">
    <property type="entry name" value="Acetyltransf_1"/>
    <property type="match status" value="1"/>
</dbReference>
<accession>A0ABR7PA69</accession>
<sequence>MESSNLYRVNKEEDLEKLIRLLTVCFAEDPLYQALIPDKETRERLMPELFSCDLTEFFETCEIYADSSELNSILVVSDGTEHDAALHNLLVDFFAVLKTDSYLIKEDPSLATLWKFIQGKDYLNSSWTSQLHSNQRLHVIYLAVAPKAQHHGLAEKLMDEVIDYAYKNKLMISLETHNPANVAMYEKFGFQLYGVVQKKGFHLKQYCMIKQA</sequence>
<gene>
    <name evidence="2" type="ORF">H8712_06130</name>
</gene>
<evidence type="ECO:0000259" key="1">
    <source>
        <dbReference type="PROSITE" id="PS51186"/>
    </source>
</evidence>
<dbReference type="EMBL" id="JACRTP010000002">
    <property type="protein sequence ID" value="MBC8628194.1"/>
    <property type="molecule type" value="Genomic_DNA"/>
</dbReference>
<feature type="domain" description="N-acetyltransferase" evidence="1">
    <location>
        <begin position="47"/>
        <end position="212"/>
    </location>
</feature>
<organism evidence="2 3">
    <name type="scientific">Blautia stercoris</name>
    <dbReference type="NCBI Taxonomy" id="871664"/>
    <lineage>
        <taxon>Bacteria</taxon>
        <taxon>Bacillati</taxon>
        <taxon>Bacillota</taxon>
        <taxon>Clostridia</taxon>
        <taxon>Lachnospirales</taxon>
        <taxon>Lachnospiraceae</taxon>
        <taxon>Blautia</taxon>
    </lineage>
</organism>
<dbReference type="PROSITE" id="PS51186">
    <property type="entry name" value="GNAT"/>
    <property type="match status" value="1"/>
</dbReference>
<dbReference type="Gene3D" id="3.40.630.30">
    <property type="match status" value="1"/>
</dbReference>
<dbReference type="CDD" id="cd04301">
    <property type="entry name" value="NAT_SF"/>
    <property type="match status" value="1"/>
</dbReference>
<evidence type="ECO:0000313" key="3">
    <source>
        <dbReference type="Proteomes" id="UP000661649"/>
    </source>
</evidence>
<evidence type="ECO:0000313" key="2">
    <source>
        <dbReference type="EMBL" id="MBC8628194.1"/>
    </source>
</evidence>
<dbReference type="SUPFAM" id="SSF55729">
    <property type="entry name" value="Acyl-CoA N-acyltransferases (Nat)"/>
    <property type="match status" value="1"/>
</dbReference>
<dbReference type="RefSeq" id="WP_022303664.1">
    <property type="nucleotide sequence ID" value="NZ_JACRTP010000002.1"/>
</dbReference>
<dbReference type="PANTHER" id="PTHR42791:SF1">
    <property type="entry name" value="N-ACETYLTRANSFERASE DOMAIN-CONTAINING PROTEIN"/>
    <property type="match status" value="1"/>
</dbReference>
<dbReference type="PANTHER" id="PTHR42791">
    <property type="entry name" value="GNAT FAMILY ACETYLTRANSFERASE"/>
    <property type="match status" value="1"/>
</dbReference>